<dbReference type="AlphaFoldDB" id="A0A427V9A8"/>
<name>A0A427V9A8_9ENTR</name>
<dbReference type="PROSITE" id="PS51077">
    <property type="entry name" value="HTH_ICLR"/>
    <property type="match status" value="1"/>
</dbReference>
<dbReference type="PROSITE" id="PS51078">
    <property type="entry name" value="ICLR_ED"/>
    <property type="match status" value="1"/>
</dbReference>
<evidence type="ECO:0000313" key="9">
    <source>
        <dbReference type="EMBL" id="RSE29318.1"/>
    </source>
</evidence>
<evidence type="ECO:0000313" key="8">
    <source>
        <dbReference type="EMBL" id="MDV7021475.1"/>
    </source>
</evidence>
<dbReference type="EMBL" id="RHXB01000001">
    <property type="protein sequence ID" value="RSE29318.1"/>
    <property type="molecule type" value="Genomic_DNA"/>
</dbReference>
<evidence type="ECO:0000313" key="10">
    <source>
        <dbReference type="Proteomes" id="UP000275331"/>
    </source>
</evidence>
<evidence type="ECO:0000259" key="7">
    <source>
        <dbReference type="PROSITE" id="PS51078"/>
    </source>
</evidence>
<evidence type="ECO:0000256" key="2">
    <source>
        <dbReference type="ARBA" id="ARBA00023125"/>
    </source>
</evidence>
<dbReference type="InterPro" id="IPR029016">
    <property type="entry name" value="GAF-like_dom_sf"/>
</dbReference>
<keyword evidence="3" id="KW-0804">Transcription</keyword>
<reference evidence="9 10" key="1">
    <citation type="submission" date="2018-10" db="EMBL/GenBank/DDBJ databases">
        <title>Transmission dynamics of multidrug resistant bacteria on intensive care unit surfaces.</title>
        <authorList>
            <person name="D'Souza A.W."/>
            <person name="Potter R.F."/>
            <person name="Wallace M."/>
            <person name="Shupe A."/>
            <person name="Patel S."/>
            <person name="Sun S."/>
            <person name="Gul D."/>
            <person name="Kwon J.H."/>
            <person name="Andleeb S."/>
            <person name="Burnham C.-A.D."/>
            <person name="Dantas G."/>
        </authorList>
    </citation>
    <scope>NUCLEOTIDE SEQUENCE [LARGE SCALE GENOMIC DNA]</scope>
    <source>
        <strain evidence="9 10">AS_373</strain>
    </source>
</reference>
<dbReference type="PANTHER" id="PTHR30136">
    <property type="entry name" value="HELIX-TURN-HELIX TRANSCRIPTIONAL REGULATOR, ICLR FAMILY"/>
    <property type="match status" value="1"/>
</dbReference>
<dbReference type="GO" id="GO:0003700">
    <property type="term" value="F:DNA-binding transcription factor activity"/>
    <property type="evidence" value="ECO:0007669"/>
    <property type="project" value="TreeGrafter"/>
</dbReference>
<dbReference type="Gene3D" id="3.30.450.40">
    <property type="match status" value="1"/>
</dbReference>
<accession>A0A427V9A8</accession>
<evidence type="ECO:0000313" key="11">
    <source>
        <dbReference type="Proteomes" id="UP001187066"/>
    </source>
</evidence>
<evidence type="ECO:0000256" key="1">
    <source>
        <dbReference type="ARBA" id="ARBA00023015"/>
    </source>
</evidence>
<dbReference type="GO" id="GO:0003677">
    <property type="term" value="F:DNA binding"/>
    <property type="evidence" value="ECO:0007669"/>
    <property type="project" value="UniProtKB-KW"/>
</dbReference>
<comment type="caution">
    <text evidence="9">The sequence shown here is derived from an EMBL/GenBank/DDBJ whole genome shotgun (WGS) entry which is preliminary data.</text>
</comment>
<dbReference type="SUPFAM" id="SSF46785">
    <property type="entry name" value="Winged helix' DNA-binding domain"/>
    <property type="match status" value="1"/>
</dbReference>
<gene>
    <name evidence="9" type="ORF">EGT71_02075</name>
    <name evidence="8" type="ORF">R4P48_02125</name>
</gene>
<feature type="domain" description="IclR-ED" evidence="7">
    <location>
        <begin position="71"/>
        <end position="253"/>
    </location>
</feature>
<protein>
    <recommendedName>
        <fullName evidence="4">HTH-type transcriptional repressor AllR</fullName>
    </recommendedName>
    <alternativeName>
        <fullName evidence="5">Negative regulator of allantoin and glyoxylate utilization operons</fullName>
    </alternativeName>
</protein>
<dbReference type="Gene3D" id="1.10.10.10">
    <property type="entry name" value="Winged helix-like DNA-binding domain superfamily/Winged helix DNA-binding domain"/>
    <property type="match status" value="1"/>
</dbReference>
<dbReference type="SUPFAM" id="SSF55781">
    <property type="entry name" value="GAF domain-like"/>
    <property type="match status" value="1"/>
</dbReference>
<keyword evidence="1" id="KW-0805">Transcription regulation</keyword>
<keyword evidence="2" id="KW-0238">DNA-binding</keyword>
<dbReference type="Pfam" id="PF01614">
    <property type="entry name" value="IclR_C"/>
    <property type="match status" value="1"/>
</dbReference>
<dbReference type="RefSeq" id="WP_125292356.1">
    <property type="nucleotide sequence ID" value="NZ_DAMAQE010000009.1"/>
</dbReference>
<evidence type="ECO:0000256" key="3">
    <source>
        <dbReference type="ARBA" id="ARBA00023163"/>
    </source>
</evidence>
<dbReference type="InterPro" id="IPR036388">
    <property type="entry name" value="WH-like_DNA-bd_sf"/>
</dbReference>
<dbReference type="OrthoDB" id="9807558at2"/>
<feature type="domain" description="HTH iclR-type" evidence="6">
    <location>
        <begin position="10"/>
        <end position="70"/>
    </location>
</feature>
<dbReference type="Pfam" id="PF09339">
    <property type="entry name" value="HTH_IclR"/>
    <property type="match status" value="1"/>
</dbReference>
<reference evidence="8 11" key="2">
    <citation type="submission" date="2023-10" db="EMBL/GenBank/DDBJ databases">
        <authorList>
            <person name="Dale J."/>
        </authorList>
    </citation>
    <scope>NUCLEOTIDE SEQUENCE [LARGE SCALE GENOMIC DNA]</scope>
    <source>
        <strain evidence="8 11">2023EL-00970</strain>
    </source>
</reference>
<sequence length="253" mass="27996">MENTHAVPGTAAFQKFMRVLQAVSETPGQLNISGLARQLGMPRPTVHRIVEALVVEGMLRYDNDTLSLGPRLVSLAWRSLETHDLRQIARPHIEQLRDRLDETVHLAIPDGLEMVYIDKLEANRTVRMASRIGTRVSLFSSSVGKAWLAAHSADQVEQMLAKITPTSFTQHTITDRAGITEEINRTRERGYSQDIQENELDICCYGSAIVNSGQQAVGCISVSMPTYRFDALQADEAIGAIRACVAAIQKQLV</sequence>
<dbReference type="InterPro" id="IPR036390">
    <property type="entry name" value="WH_DNA-bd_sf"/>
</dbReference>
<dbReference type="SMART" id="SM00346">
    <property type="entry name" value="HTH_ICLR"/>
    <property type="match status" value="1"/>
</dbReference>
<dbReference type="Proteomes" id="UP000275331">
    <property type="component" value="Unassembled WGS sequence"/>
</dbReference>
<dbReference type="Proteomes" id="UP001187066">
    <property type="component" value="Unassembled WGS sequence"/>
</dbReference>
<keyword evidence="11" id="KW-1185">Reference proteome</keyword>
<proteinExistence type="predicted"/>
<evidence type="ECO:0000256" key="4">
    <source>
        <dbReference type="ARBA" id="ARBA00040379"/>
    </source>
</evidence>
<dbReference type="InterPro" id="IPR050707">
    <property type="entry name" value="HTH_MetabolicPath_Reg"/>
</dbReference>
<dbReference type="InterPro" id="IPR014757">
    <property type="entry name" value="Tscrpt_reg_IclR_C"/>
</dbReference>
<dbReference type="GO" id="GO:0045892">
    <property type="term" value="P:negative regulation of DNA-templated transcription"/>
    <property type="evidence" value="ECO:0007669"/>
    <property type="project" value="TreeGrafter"/>
</dbReference>
<dbReference type="EMBL" id="JAWLOF010000001">
    <property type="protein sequence ID" value="MDV7021475.1"/>
    <property type="molecule type" value="Genomic_DNA"/>
</dbReference>
<evidence type="ECO:0000256" key="5">
    <source>
        <dbReference type="ARBA" id="ARBA00042627"/>
    </source>
</evidence>
<dbReference type="InterPro" id="IPR005471">
    <property type="entry name" value="Tscrpt_reg_IclR_N"/>
</dbReference>
<evidence type="ECO:0000259" key="6">
    <source>
        <dbReference type="PROSITE" id="PS51077"/>
    </source>
</evidence>
<organism evidence="9 10">
    <name type="scientific">Atlantibacter subterraneus</name>
    <dbReference type="NCBI Taxonomy" id="255519"/>
    <lineage>
        <taxon>Bacteria</taxon>
        <taxon>Pseudomonadati</taxon>
        <taxon>Pseudomonadota</taxon>
        <taxon>Gammaproteobacteria</taxon>
        <taxon>Enterobacterales</taxon>
        <taxon>Enterobacteriaceae</taxon>
        <taxon>Atlantibacter</taxon>
    </lineage>
</organism>
<dbReference type="PANTHER" id="PTHR30136:SF24">
    <property type="entry name" value="HTH-TYPE TRANSCRIPTIONAL REPRESSOR ALLR"/>
    <property type="match status" value="1"/>
</dbReference>